<accession>A0AAE0I589</accession>
<protein>
    <submittedName>
        <fullName evidence="2">Uncharacterized protein</fullName>
    </submittedName>
</protein>
<reference evidence="2" key="1">
    <citation type="journal article" date="2023" name="Mol. Phylogenet. Evol.">
        <title>Genome-scale phylogeny and comparative genomics of the fungal order Sordariales.</title>
        <authorList>
            <person name="Hensen N."/>
            <person name="Bonometti L."/>
            <person name="Westerberg I."/>
            <person name="Brannstrom I.O."/>
            <person name="Guillou S."/>
            <person name="Cros-Aarteil S."/>
            <person name="Calhoun S."/>
            <person name="Haridas S."/>
            <person name="Kuo A."/>
            <person name="Mondo S."/>
            <person name="Pangilinan J."/>
            <person name="Riley R."/>
            <person name="LaButti K."/>
            <person name="Andreopoulos B."/>
            <person name="Lipzen A."/>
            <person name="Chen C."/>
            <person name="Yan M."/>
            <person name="Daum C."/>
            <person name="Ng V."/>
            <person name="Clum A."/>
            <person name="Steindorff A."/>
            <person name="Ohm R.A."/>
            <person name="Martin F."/>
            <person name="Silar P."/>
            <person name="Natvig D.O."/>
            <person name="Lalanne C."/>
            <person name="Gautier V."/>
            <person name="Ament-Velasquez S.L."/>
            <person name="Kruys A."/>
            <person name="Hutchinson M.I."/>
            <person name="Powell A.J."/>
            <person name="Barry K."/>
            <person name="Miller A.N."/>
            <person name="Grigoriev I.V."/>
            <person name="Debuchy R."/>
            <person name="Gladieux P."/>
            <person name="Hiltunen Thoren M."/>
            <person name="Johannesson H."/>
        </authorList>
    </citation>
    <scope>NUCLEOTIDE SEQUENCE</scope>
    <source>
        <strain evidence="2">CBS 118394</strain>
    </source>
</reference>
<name>A0AAE0I589_9PEZI</name>
<proteinExistence type="predicted"/>
<dbReference type="AlphaFoldDB" id="A0AAE0I589"/>
<keyword evidence="1" id="KW-1133">Transmembrane helix</keyword>
<evidence type="ECO:0000313" key="2">
    <source>
        <dbReference type="EMBL" id="KAK3318772.1"/>
    </source>
</evidence>
<dbReference type="EMBL" id="JAUEDM010000004">
    <property type="protein sequence ID" value="KAK3318772.1"/>
    <property type="molecule type" value="Genomic_DNA"/>
</dbReference>
<comment type="caution">
    <text evidence="2">The sequence shown here is derived from an EMBL/GenBank/DDBJ whole genome shotgun (WGS) entry which is preliminary data.</text>
</comment>
<dbReference type="Proteomes" id="UP001283341">
    <property type="component" value="Unassembled WGS sequence"/>
</dbReference>
<evidence type="ECO:0000313" key="3">
    <source>
        <dbReference type="Proteomes" id="UP001283341"/>
    </source>
</evidence>
<gene>
    <name evidence="2" type="ORF">B0H66DRAFT_497544</name>
</gene>
<keyword evidence="1" id="KW-0812">Transmembrane</keyword>
<reference evidence="2" key="2">
    <citation type="submission" date="2023-06" db="EMBL/GenBank/DDBJ databases">
        <authorList>
            <consortium name="Lawrence Berkeley National Laboratory"/>
            <person name="Haridas S."/>
            <person name="Hensen N."/>
            <person name="Bonometti L."/>
            <person name="Westerberg I."/>
            <person name="Brannstrom I.O."/>
            <person name="Guillou S."/>
            <person name="Cros-Aarteil S."/>
            <person name="Calhoun S."/>
            <person name="Kuo A."/>
            <person name="Mondo S."/>
            <person name="Pangilinan J."/>
            <person name="Riley R."/>
            <person name="Labutti K."/>
            <person name="Andreopoulos B."/>
            <person name="Lipzen A."/>
            <person name="Chen C."/>
            <person name="Yanf M."/>
            <person name="Daum C."/>
            <person name="Ng V."/>
            <person name="Clum A."/>
            <person name="Steindorff A."/>
            <person name="Ohm R."/>
            <person name="Martin F."/>
            <person name="Silar P."/>
            <person name="Natvig D."/>
            <person name="Lalanne C."/>
            <person name="Gautier V."/>
            <person name="Ament-Velasquez S.L."/>
            <person name="Kruys A."/>
            <person name="Hutchinson M.I."/>
            <person name="Powell A.J."/>
            <person name="Barry K."/>
            <person name="Miller A.N."/>
            <person name="Grigoriev I.V."/>
            <person name="Debuchy R."/>
            <person name="Gladieux P."/>
            <person name="Thoren M.H."/>
            <person name="Johannesson H."/>
        </authorList>
    </citation>
    <scope>NUCLEOTIDE SEQUENCE</scope>
    <source>
        <strain evidence="2">CBS 118394</strain>
    </source>
</reference>
<feature type="transmembrane region" description="Helical" evidence="1">
    <location>
        <begin position="21"/>
        <end position="42"/>
    </location>
</feature>
<keyword evidence="1" id="KW-0472">Membrane</keyword>
<keyword evidence="3" id="KW-1185">Reference proteome</keyword>
<evidence type="ECO:0000256" key="1">
    <source>
        <dbReference type="SAM" id="Phobius"/>
    </source>
</evidence>
<sequence length="713" mass="79081">MVFDRLKPLPPLPTTGTTRRRGYTVDTMVAFAAAVVLTYLYVTVIRAAQSQTLLPWTFSPLPVGSVLPKGWILGEMQTMAEGLAGHEHDFYVYVNESRWLYPQGEGGVDYSDLNEALPYWFNGLVPLAYLLDDARLKGQVHSVAETVLSLQTEDGWLGPEKPEGRNFWARAPMFLGLTQLVEANSTWEEPVIGALRKFMGLANKMLHNNGEGHAICPPAFECYWGQTRAHDLIISIQWLLEKYPSSQDTLLWDNMDMLYGLSKYKWVDFYQPGVYPRVVADPTTSNPQFPYLHGVNAGQGLKASAVVRRFSHDESLVEASMRAVNWTFQYHGAPSGTILGDEIERDLAPYMGSELCTAVETGYSLAYLYHALGTNYYADRAELVIYNAMPVMMTGDMWAHQYMDQPNGPWATFNKKDITQPNGPYLFTTAHSGAATTFGLEPQYPCCTVNHPQGYPKFVTHSWGLVGDNGLAHILLGPSKVETSFATIECDTAYPFDNTLTYTITSDKGFDLFVRVPSWYDPDKSSIGGRVSALQPDAETGLHKISIPSGTITATVTYKIGATIRTEPRANNTVAVYYGNLLYALDVGFTNESSYPHAYYESQGPGLDYLPFPQARDYYVSWSKPWSVAIDPSTLQYFGMGQDAALPKPIFEYGAPPTYISVQGCEIAWALHLGAAPGLVPANRTCVGEKNTYKLIPYGSAKVHMSELPTVSF</sequence>
<organism evidence="2 3">
    <name type="scientific">Apodospora peruviana</name>
    <dbReference type="NCBI Taxonomy" id="516989"/>
    <lineage>
        <taxon>Eukaryota</taxon>
        <taxon>Fungi</taxon>
        <taxon>Dikarya</taxon>
        <taxon>Ascomycota</taxon>
        <taxon>Pezizomycotina</taxon>
        <taxon>Sordariomycetes</taxon>
        <taxon>Sordariomycetidae</taxon>
        <taxon>Sordariales</taxon>
        <taxon>Lasiosphaeriaceae</taxon>
        <taxon>Apodospora</taxon>
    </lineage>
</organism>